<dbReference type="EMBL" id="UAWG01000012">
    <property type="protein sequence ID" value="SQB60003.1"/>
    <property type="molecule type" value="Genomic_DNA"/>
</dbReference>
<name>A0A2X2YAP1_CLOPF</name>
<accession>A0A2X2YAP1</accession>
<dbReference type="AlphaFoldDB" id="A0A2X2YAP1"/>
<dbReference type="RefSeq" id="WP_181481567.1">
    <property type="nucleotide sequence ID" value="NZ_UAWG01000012.1"/>
</dbReference>
<feature type="transmembrane region" description="Helical" evidence="1">
    <location>
        <begin position="7"/>
        <end position="26"/>
    </location>
</feature>
<organism evidence="2 3">
    <name type="scientific">Clostridium perfringens</name>
    <dbReference type="NCBI Taxonomy" id="1502"/>
    <lineage>
        <taxon>Bacteria</taxon>
        <taxon>Bacillati</taxon>
        <taxon>Bacillota</taxon>
        <taxon>Clostridia</taxon>
        <taxon>Eubacteriales</taxon>
        <taxon>Clostridiaceae</taxon>
        <taxon>Clostridium</taxon>
    </lineage>
</organism>
<evidence type="ECO:0000313" key="2">
    <source>
        <dbReference type="EMBL" id="SQB60003.1"/>
    </source>
</evidence>
<feature type="transmembrane region" description="Helical" evidence="1">
    <location>
        <begin position="32"/>
        <end position="48"/>
    </location>
</feature>
<keyword evidence="1" id="KW-0472">Membrane</keyword>
<proteinExistence type="predicted"/>
<keyword evidence="1" id="KW-0812">Transmembrane</keyword>
<dbReference type="Proteomes" id="UP000249986">
    <property type="component" value="Unassembled WGS sequence"/>
</dbReference>
<evidence type="ECO:0000313" key="3">
    <source>
        <dbReference type="Proteomes" id="UP000249986"/>
    </source>
</evidence>
<gene>
    <name evidence="2" type="ORF">NCTC10719_01554</name>
</gene>
<evidence type="ECO:0000256" key="1">
    <source>
        <dbReference type="SAM" id="Phobius"/>
    </source>
</evidence>
<keyword evidence="1" id="KW-1133">Transmembrane helix</keyword>
<reference evidence="2 3" key="1">
    <citation type="submission" date="2018-06" db="EMBL/GenBank/DDBJ databases">
        <authorList>
            <consortium name="Pathogen Informatics"/>
            <person name="Doyle S."/>
        </authorList>
    </citation>
    <scope>NUCLEOTIDE SEQUENCE [LARGE SCALE GENOMIC DNA]</scope>
    <source>
        <strain evidence="2 3">NCTC10719</strain>
    </source>
</reference>
<protein>
    <submittedName>
        <fullName evidence="2">Uncharacterized protein</fullName>
    </submittedName>
</protein>
<sequence length="57" mass="6591">MRDKEKPILKIISISCFLIVSILNIVSKNYTIGIVFLLVSISYFLIFLNQKKSNENK</sequence>